<dbReference type="Gene3D" id="2.40.100.10">
    <property type="entry name" value="Cyclophilin-like"/>
    <property type="match status" value="1"/>
</dbReference>
<name>A0A0K9H0L5_9BACI</name>
<dbReference type="GO" id="GO:0016787">
    <property type="term" value="F:hydrolase activity"/>
    <property type="evidence" value="ECO:0007669"/>
    <property type="project" value="UniProtKB-KW"/>
</dbReference>
<comment type="caution">
    <text evidence="5">The sequence shown here is derived from an EMBL/GenBank/DDBJ whole genome shotgun (WGS) entry which is preliminary data.</text>
</comment>
<evidence type="ECO:0000256" key="2">
    <source>
        <dbReference type="ARBA" id="ARBA00022801"/>
    </source>
</evidence>
<dbReference type="InterPro" id="IPR052708">
    <property type="entry name" value="PxpC"/>
</dbReference>
<evidence type="ECO:0000256" key="3">
    <source>
        <dbReference type="ARBA" id="ARBA00022840"/>
    </source>
</evidence>
<evidence type="ECO:0000313" key="5">
    <source>
        <dbReference type="EMBL" id="KMY52052.1"/>
    </source>
</evidence>
<dbReference type="InterPro" id="IPR029000">
    <property type="entry name" value="Cyclophilin-like_dom_sf"/>
</dbReference>
<dbReference type="Pfam" id="PF02626">
    <property type="entry name" value="CT_A_B"/>
    <property type="match status" value="1"/>
</dbReference>
<dbReference type="EMBL" id="LFZW01000001">
    <property type="protein sequence ID" value="KMY52052.1"/>
    <property type="molecule type" value="Genomic_DNA"/>
</dbReference>
<dbReference type="PATRIC" id="fig|1679170.3.peg.5188"/>
<dbReference type="NCBIfam" id="TIGR00724">
    <property type="entry name" value="urea_amlyse_rel"/>
    <property type="match status" value="1"/>
</dbReference>
<evidence type="ECO:0000259" key="4">
    <source>
        <dbReference type="SMART" id="SM00797"/>
    </source>
</evidence>
<reference evidence="6" key="1">
    <citation type="submission" date="2015-07" db="EMBL/GenBank/DDBJ databases">
        <title>Genome sequencing project for genomic taxonomy and phylogenomics of Bacillus-like bacteria.</title>
        <authorList>
            <person name="Liu B."/>
            <person name="Wang J."/>
            <person name="Zhu Y."/>
            <person name="Liu G."/>
            <person name="Chen Q."/>
            <person name="Chen Z."/>
            <person name="Lan J."/>
            <person name="Che J."/>
            <person name="Ge C."/>
            <person name="Shi H."/>
            <person name="Pan Z."/>
            <person name="Liu X."/>
        </authorList>
    </citation>
    <scope>NUCLEOTIDE SEQUENCE [LARGE SCALE GENOMIC DNA]</scope>
    <source>
        <strain evidence="6">FJAT-27997</strain>
    </source>
</reference>
<keyword evidence="6" id="KW-1185">Reference proteome</keyword>
<dbReference type="PANTHER" id="PTHR43309:SF5">
    <property type="entry name" value="5-OXOPROLINASE SUBUNIT C"/>
    <property type="match status" value="1"/>
</dbReference>
<dbReference type="SUPFAM" id="SSF50891">
    <property type="entry name" value="Cyclophilin-like"/>
    <property type="match status" value="1"/>
</dbReference>
<organism evidence="5 6">
    <name type="scientific">Peribacillus loiseleuriae</name>
    <dbReference type="NCBI Taxonomy" id="1679170"/>
    <lineage>
        <taxon>Bacteria</taxon>
        <taxon>Bacillati</taxon>
        <taxon>Bacillota</taxon>
        <taxon>Bacilli</taxon>
        <taxon>Bacillales</taxon>
        <taxon>Bacillaceae</taxon>
        <taxon>Peribacillus</taxon>
    </lineage>
</organism>
<dbReference type="SMART" id="SM00797">
    <property type="entry name" value="AHS2"/>
    <property type="match status" value="1"/>
</dbReference>
<proteinExistence type="predicted"/>
<dbReference type="InterPro" id="IPR003778">
    <property type="entry name" value="CT_A_B"/>
</dbReference>
<sequence>MIKIIKPGLLTTVQDLGRYGFQKYGIIASGAMDQLSHRIANLLVGNDESKPALEITLIGPVIEFTETALISLAGGNLSPKINGCAIDLWRPTLVSKGSTLSFGPCKTGCRAYLAIAGSFQITTVMGSDSTYLRAGIGGFKGRALKAGDVLRSEPMSKCSTRIFQRLSKRLAERDYIEATWMADPILSSCYMGKPPIRVIKGRQYHWFTEESKQDFFQKEFMVTSQSDRMGYRLKGEPLALATAEEMVSEAVGNGSIQVPAEGNPIVLLADRQTTGGYPKIAQIATVDLPIIAQAKPGDKLQFKLISLKESQLMYLEREERIRQLKIGISLLHG</sequence>
<dbReference type="AlphaFoldDB" id="A0A0K9H0L5"/>
<evidence type="ECO:0000313" key="6">
    <source>
        <dbReference type="Proteomes" id="UP000037146"/>
    </source>
</evidence>
<evidence type="ECO:0000256" key="1">
    <source>
        <dbReference type="ARBA" id="ARBA00022741"/>
    </source>
</evidence>
<accession>A0A0K9H0L5</accession>
<protein>
    <submittedName>
        <fullName evidence="5">KipI antagonist</fullName>
    </submittedName>
</protein>
<keyword evidence="3" id="KW-0067">ATP-binding</keyword>
<dbReference type="STRING" id="1679170.AC625_23145"/>
<dbReference type="RefSeq" id="WP_049683409.1">
    <property type="nucleotide sequence ID" value="NZ_LFZW01000001.1"/>
</dbReference>
<dbReference type="PANTHER" id="PTHR43309">
    <property type="entry name" value="5-OXOPROLINASE SUBUNIT C"/>
    <property type="match status" value="1"/>
</dbReference>
<dbReference type="GO" id="GO:0005524">
    <property type="term" value="F:ATP binding"/>
    <property type="evidence" value="ECO:0007669"/>
    <property type="project" value="UniProtKB-KW"/>
</dbReference>
<keyword evidence="1" id="KW-0547">Nucleotide-binding</keyword>
<gene>
    <name evidence="5" type="ORF">AC625_23145</name>
</gene>
<keyword evidence="2" id="KW-0378">Hydrolase</keyword>
<feature type="domain" description="Carboxyltransferase" evidence="4">
    <location>
        <begin position="23"/>
        <end position="320"/>
    </location>
</feature>
<dbReference type="Proteomes" id="UP000037146">
    <property type="component" value="Unassembled WGS sequence"/>
</dbReference>
<dbReference type="OrthoDB" id="9782422at2"/>